<organism evidence="1 2">
    <name type="scientific">Diphasiastrum complanatum</name>
    <name type="common">Issler's clubmoss</name>
    <name type="synonym">Lycopodium complanatum</name>
    <dbReference type="NCBI Taxonomy" id="34168"/>
    <lineage>
        <taxon>Eukaryota</taxon>
        <taxon>Viridiplantae</taxon>
        <taxon>Streptophyta</taxon>
        <taxon>Embryophyta</taxon>
        <taxon>Tracheophyta</taxon>
        <taxon>Lycopodiopsida</taxon>
        <taxon>Lycopodiales</taxon>
        <taxon>Lycopodiaceae</taxon>
        <taxon>Lycopodioideae</taxon>
        <taxon>Diphasiastrum</taxon>
    </lineage>
</organism>
<dbReference type="Proteomes" id="UP001162992">
    <property type="component" value="Chromosome 6"/>
</dbReference>
<proteinExistence type="predicted"/>
<dbReference type="EMBL" id="CM055097">
    <property type="protein sequence ID" value="KAJ7552835.1"/>
    <property type="molecule type" value="Genomic_DNA"/>
</dbReference>
<comment type="caution">
    <text evidence="1">The sequence shown here is derived from an EMBL/GenBank/DDBJ whole genome shotgun (WGS) entry which is preliminary data.</text>
</comment>
<evidence type="ECO:0000313" key="1">
    <source>
        <dbReference type="EMBL" id="KAJ7552835.1"/>
    </source>
</evidence>
<sequence>MSLQELLLSCRSGAAAAASSWLREGNRAMIYEGEIGEHELYDSKIQTLQHCSQAAYAYPACSSMQSDCAPAMHSIGNCVEKGRRDVSKVAGSPFKRGTSSNGVDMCSHDVHDERFSIELCLGCRYSKVGEENPNDLDGIGAVVGQQILFGSVGSLHSGSPLPDTAASTLQLFRSPLSEEIDANSFLQENTVVDTSKKFQTSSRQASASAKCKMSGGKASTASDTGSTNKVFRGVRKRPWGRWSAEIRDRIGRCRHWLGTFDTPEDAARAYDSAARKLRGAKARTNFSIPSCTPLPSANASYKQPNKPDSNSAEALSSVDKPIANNVSSYIRTFEKKYATKQDDDPRINKIEAACGQIASTVRGRASAAGNICPRSSAALNHDSIKNVELDLKVYTSGASPHNPTPFQLKDVPVSAFSTLTPKVCRSG</sequence>
<keyword evidence="2" id="KW-1185">Reference proteome</keyword>
<gene>
    <name evidence="1" type="ORF">O6H91_06G072200</name>
</gene>
<name>A0ACC2DF82_DIPCM</name>
<accession>A0ACC2DF82</accession>
<reference evidence="2" key="1">
    <citation type="journal article" date="2024" name="Proc. Natl. Acad. Sci. U.S.A.">
        <title>Extraordinary preservation of gene collinearity over three hundred million years revealed in homosporous lycophytes.</title>
        <authorList>
            <person name="Li C."/>
            <person name="Wickell D."/>
            <person name="Kuo L.Y."/>
            <person name="Chen X."/>
            <person name="Nie B."/>
            <person name="Liao X."/>
            <person name="Peng D."/>
            <person name="Ji J."/>
            <person name="Jenkins J."/>
            <person name="Williams M."/>
            <person name="Shu S."/>
            <person name="Plott C."/>
            <person name="Barry K."/>
            <person name="Rajasekar S."/>
            <person name="Grimwood J."/>
            <person name="Han X."/>
            <person name="Sun S."/>
            <person name="Hou Z."/>
            <person name="He W."/>
            <person name="Dai G."/>
            <person name="Sun C."/>
            <person name="Schmutz J."/>
            <person name="Leebens-Mack J.H."/>
            <person name="Li F.W."/>
            <person name="Wang L."/>
        </authorList>
    </citation>
    <scope>NUCLEOTIDE SEQUENCE [LARGE SCALE GENOMIC DNA]</scope>
    <source>
        <strain evidence="2">cv. PW_Plant_1</strain>
    </source>
</reference>
<evidence type="ECO:0000313" key="2">
    <source>
        <dbReference type="Proteomes" id="UP001162992"/>
    </source>
</evidence>
<protein>
    <submittedName>
        <fullName evidence="1">Uncharacterized protein</fullName>
    </submittedName>
</protein>